<feature type="transmembrane region" description="Helical" evidence="1">
    <location>
        <begin position="59"/>
        <end position="78"/>
    </location>
</feature>
<accession>A0A1I0XQH3</accession>
<evidence type="ECO:0000313" key="3">
    <source>
        <dbReference type="Proteomes" id="UP000198619"/>
    </source>
</evidence>
<dbReference type="InterPro" id="IPR025962">
    <property type="entry name" value="SdpI/YhfL"/>
</dbReference>
<keyword evidence="1" id="KW-0472">Membrane</keyword>
<name>A0A1I0XQH3_9CLOT</name>
<dbReference type="EMBL" id="FOKI01000009">
    <property type="protein sequence ID" value="SFB02193.1"/>
    <property type="molecule type" value="Genomic_DNA"/>
</dbReference>
<dbReference type="Proteomes" id="UP000198619">
    <property type="component" value="Unassembled WGS sequence"/>
</dbReference>
<dbReference type="RefSeq" id="WP_090040168.1">
    <property type="nucleotide sequence ID" value="NZ_FOKI01000009.1"/>
</dbReference>
<feature type="transmembrane region" description="Helical" evidence="1">
    <location>
        <begin position="6"/>
        <end position="23"/>
    </location>
</feature>
<protein>
    <submittedName>
        <fullName evidence="2">SdpI/YhfL protein family protein</fullName>
    </submittedName>
</protein>
<gene>
    <name evidence="2" type="ORF">SAMN04488528_100914</name>
</gene>
<keyword evidence="3" id="KW-1185">Reference proteome</keyword>
<dbReference type="Pfam" id="PF13630">
    <property type="entry name" value="SdpI"/>
    <property type="match status" value="1"/>
</dbReference>
<sequence>MKNFFWIVDLIIPVTLIVIGLIYKNNPQKQINQISGYRTSGSMKSQEAWDYANYRGGQLYIIIGVILLVTIIISKLFVPIRAEYLSLIHAGIGISLMFVPVIIIEKELKTKFDENGMIK</sequence>
<keyword evidence="1" id="KW-1133">Transmembrane helix</keyword>
<evidence type="ECO:0000256" key="1">
    <source>
        <dbReference type="SAM" id="Phobius"/>
    </source>
</evidence>
<evidence type="ECO:0000313" key="2">
    <source>
        <dbReference type="EMBL" id="SFB02193.1"/>
    </source>
</evidence>
<feature type="transmembrane region" description="Helical" evidence="1">
    <location>
        <begin position="84"/>
        <end position="104"/>
    </location>
</feature>
<organism evidence="2 3">
    <name type="scientific">Clostridium frigidicarnis</name>
    <dbReference type="NCBI Taxonomy" id="84698"/>
    <lineage>
        <taxon>Bacteria</taxon>
        <taxon>Bacillati</taxon>
        <taxon>Bacillota</taxon>
        <taxon>Clostridia</taxon>
        <taxon>Eubacteriales</taxon>
        <taxon>Clostridiaceae</taxon>
        <taxon>Clostridium</taxon>
    </lineage>
</organism>
<proteinExistence type="predicted"/>
<keyword evidence="1" id="KW-0812">Transmembrane</keyword>
<dbReference type="AlphaFoldDB" id="A0A1I0XQH3"/>
<dbReference type="OrthoDB" id="3173919at2"/>
<reference evidence="2 3" key="1">
    <citation type="submission" date="2016-10" db="EMBL/GenBank/DDBJ databases">
        <authorList>
            <person name="de Groot N.N."/>
        </authorList>
    </citation>
    <scope>NUCLEOTIDE SEQUENCE [LARGE SCALE GENOMIC DNA]</scope>
    <source>
        <strain evidence="2 3">DSM 12271</strain>
    </source>
</reference>